<evidence type="ECO:0000313" key="1">
    <source>
        <dbReference type="EMBL" id="CAB4031278.1"/>
    </source>
</evidence>
<reference evidence="1" key="1">
    <citation type="submission" date="2020-04" db="EMBL/GenBank/DDBJ databases">
        <authorList>
            <person name="Alioto T."/>
            <person name="Alioto T."/>
            <person name="Gomez Garrido J."/>
        </authorList>
    </citation>
    <scope>NUCLEOTIDE SEQUENCE</scope>
    <source>
        <strain evidence="1">A484AB</strain>
    </source>
</reference>
<dbReference type="SUPFAM" id="SSF53098">
    <property type="entry name" value="Ribonuclease H-like"/>
    <property type="match status" value="1"/>
</dbReference>
<dbReference type="InterPro" id="IPR012337">
    <property type="entry name" value="RNaseH-like_sf"/>
</dbReference>
<dbReference type="Pfam" id="PF00665">
    <property type="entry name" value="rve"/>
    <property type="match status" value="1"/>
</dbReference>
<feature type="non-terminal residue" evidence="1">
    <location>
        <position position="113"/>
    </location>
</feature>
<gene>
    <name evidence="1" type="ORF">PACLA_8A068815</name>
</gene>
<keyword evidence="2" id="KW-1185">Reference proteome</keyword>
<dbReference type="OrthoDB" id="775972at2759"/>
<organism evidence="1 2">
    <name type="scientific">Paramuricea clavata</name>
    <name type="common">Red gorgonian</name>
    <name type="synonym">Violescent sea-whip</name>
    <dbReference type="NCBI Taxonomy" id="317549"/>
    <lineage>
        <taxon>Eukaryota</taxon>
        <taxon>Metazoa</taxon>
        <taxon>Cnidaria</taxon>
        <taxon>Anthozoa</taxon>
        <taxon>Octocorallia</taxon>
        <taxon>Malacalcyonacea</taxon>
        <taxon>Plexauridae</taxon>
        <taxon>Paramuricea</taxon>
    </lineage>
</organism>
<dbReference type="InterPro" id="IPR050951">
    <property type="entry name" value="Retrovirus_Pol_polyprotein"/>
</dbReference>
<feature type="non-terminal residue" evidence="1">
    <location>
        <position position="1"/>
    </location>
</feature>
<dbReference type="PROSITE" id="PS50994">
    <property type="entry name" value="INTEGRASE"/>
    <property type="match status" value="1"/>
</dbReference>
<dbReference type="PANTHER" id="PTHR37984:SF11">
    <property type="entry name" value="INTEGRASE CATALYTIC DOMAIN-CONTAINING PROTEIN"/>
    <property type="match status" value="1"/>
</dbReference>
<comment type="caution">
    <text evidence="1">The sequence shown here is derived from an EMBL/GenBank/DDBJ whole genome shotgun (WGS) entry which is preliminary data.</text>
</comment>
<dbReference type="GO" id="GO:0015074">
    <property type="term" value="P:DNA integration"/>
    <property type="evidence" value="ECO:0007669"/>
    <property type="project" value="InterPro"/>
</dbReference>
<evidence type="ECO:0000313" key="2">
    <source>
        <dbReference type="Proteomes" id="UP001152795"/>
    </source>
</evidence>
<dbReference type="InterPro" id="IPR001584">
    <property type="entry name" value="Integrase_cat-core"/>
</dbReference>
<dbReference type="Proteomes" id="UP001152795">
    <property type="component" value="Unassembled WGS sequence"/>
</dbReference>
<accession>A0A7D9LFI0</accession>
<name>A0A7D9LFI0_PARCT</name>
<dbReference type="GO" id="GO:0003676">
    <property type="term" value="F:nucleic acid binding"/>
    <property type="evidence" value="ECO:0007669"/>
    <property type="project" value="InterPro"/>
</dbReference>
<dbReference type="PANTHER" id="PTHR37984">
    <property type="entry name" value="PROTEIN CBG26694"/>
    <property type="match status" value="1"/>
</dbReference>
<protein>
    <submittedName>
        <fullName evidence="1">Transposon Tf2-9 poly</fullName>
    </submittedName>
</protein>
<proteinExistence type="predicted"/>
<dbReference type="Gene3D" id="3.30.420.10">
    <property type="entry name" value="Ribonuclease H-like superfamily/Ribonuclease H"/>
    <property type="match status" value="1"/>
</dbReference>
<dbReference type="AlphaFoldDB" id="A0A7D9LFI0"/>
<sequence>PMCPTELPGERWSQLTIDVCGPFPTGEYVVVVTDYYSRWSEAKILKTVTSANILKWLNEVFAQHGYPHVLKSDNASYFTSEEFKSTLNSWRIQLRTVTEYWHQANGQVEKFNE</sequence>
<dbReference type="EMBL" id="CACRXK020017501">
    <property type="protein sequence ID" value="CAB4031278.1"/>
    <property type="molecule type" value="Genomic_DNA"/>
</dbReference>
<dbReference type="InterPro" id="IPR036397">
    <property type="entry name" value="RNaseH_sf"/>
</dbReference>